<gene>
    <name evidence="2" type="ORF">PoB_002898100</name>
</gene>
<evidence type="ECO:0000256" key="1">
    <source>
        <dbReference type="SAM" id="MobiDB-lite"/>
    </source>
</evidence>
<keyword evidence="3" id="KW-1185">Reference proteome</keyword>
<protein>
    <submittedName>
        <fullName evidence="2">Uncharacterized protein</fullName>
    </submittedName>
</protein>
<evidence type="ECO:0000313" key="3">
    <source>
        <dbReference type="Proteomes" id="UP000735302"/>
    </source>
</evidence>
<feature type="compositionally biased region" description="Basic and acidic residues" evidence="1">
    <location>
        <begin position="143"/>
        <end position="161"/>
    </location>
</feature>
<evidence type="ECO:0000313" key="2">
    <source>
        <dbReference type="EMBL" id="GFO02476.1"/>
    </source>
</evidence>
<feature type="region of interest" description="Disordered" evidence="1">
    <location>
        <begin position="112"/>
        <end position="161"/>
    </location>
</feature>
<dbReference type="EMBL" id="BLXT01003598">
    <property type="protein sequence ID" value="GFO02476.1"/>
    <property type="molecule type" value="Genomic_DNA"/>
</dbReference>
<sequence>MDNRAEREDYHYIRNNKRQNYRRDAHFRPPYWSRIYAPRRIGDSFWQNKTSDYNRSSSFKIHLRSIQILPATTRSHLPGVLEALVVGDSIANLIKGNQGNFRIVPEEWLNDRHSDNDRKEQPIYANAVTEIDSRADTANASDQNKDDPKTELNCLDHNEKK</sequence>
<comment type="caution">
    <text evidence="2">The sequence shown here is derived from an EMBL/GenBank/DDBJ whole genome shotgun (WGS) entry which is preliminary data.</text>
</comment>
<feature type="compositionally biased region" description="Basic and acidic residues" evidence="1">
    <location>
        <begin position="112"/>
        <end position="121"/>
    </location>
</feature>
<accession>A0AAV4A728</accession>
<dbReference type="Proteomes" id="UP000735302">
    <property type="component" value="Unassembled WGS sequence"/>
</dbReference>
<organism evidence="2 3">
    <name type="scientific">Plakobranchus ocellatus</name>
    <dbReference type="NCBI Taxonomy" id="259542"/>
    <lineage>
        <taxon>Eukaryota</taxon>
        <taxon>Metazoa</taxon>
        <taxon>Spiralia</taxon>
        <taxon>Lophotrochozoa</taxon>
        <taxon>Mollusca</taxon>
        <taxon>Gastropoda</taxon>
        <taxon>Heterobranchia</taxon>
        <taxon>Euthyneura</taxon>
        <taxon>Panpulmonata</taxon>
        <taxon>Sacoglossa</taxon>
        <taxon>Placobranchoidea</taxon>
        <taxon>Plakobranchidae</taxon>
        <taxon>Plakobranchus</taxon>
    </lineage>
</organism>
<dbReference type="AlphaFoldDB" id="A0AAV4A728"/>
<proteinExistence type="predicted"/>
<name>A0AAV4A728_9GAST</name>
<reference evidence="2 3" key="1">
    <citation type="journal article" date="2021" name="Elife">
        <title>Chloroplast acquisition without the gene transfer in kleptoplastic sea slugs, Plakobranchus ocellatus.</title>
        <authorList>
            <person name="Maeda T."/>
            <person name="Takahashi S."/>
            <person name="Yoshida T."/>
            <person name="Shimamura S."/>
            <person name="Takaki Y."/>
            <person name="Nagai Y."/>
            <person name="Toyoda A."/>
            <person name="Suzuki Y."/>
            <person name="Arimoto A."/>
            <person name="Ishii H."/>
            <person name="Satoh N."/>
            <person name="Nishiyama T."/>
            <person name="Hasebe M."/>
            <person name="Maruyama T."/>
            <person name="Minagawa J."/>
            <person name="Obokata J."/>
            <person name="Shigenobu S."/>
        </authorList>
    </citation>
    <scope>NUCLEOTIDE SEQUENCE [LARGE SCALE GENOMIC DNA]</scope>
</reference>